<evidence type="ECO:0000256" key="9">
    <source>
        <dbReference type="ARBA" id="ARBA00022581"/>
    </source>
</evidence>
<dbReference type="CDD" id="cd21711">
    <property type="entry name" value="TM_Y_deltaCoV_Nsp3_C"/>
    <property type="match status" value="1"/>
</dbReference>
<evidence type="ECO:0000259" key="66">
    <source>
        <dbReference type="PROSITE" id="PS51950"/>
    </source>
</evidence>
<dbReference type="GO" id="GO:0006508">
    <property type="term" value="P:proteolysis"/>
    <property type="evidence" value="ECO:0007669"/>
    <property type="project" value="UniProtKB-KW"/>
</dbReference>
<dbReference type="Gene3D" id="3.40.220.10">
    <property type="entry name" value="Leucine Aminopeptidase, subunit E, domain 1"/>
    <property type="match status" value="1"/>
</dbReference>
<feature type="domain" description="Nsp12 Interface" evidence="77">
    <location>
        <begin position="3874"/>
        <end position="3972"/>
    </location>
</feature>
<feature type="domain" description="Nsp15 N-terminal oligomerization" evidence="73">
    <location>
        <begin position="5690"/>
        <end position="5750"/>
    </location>
</feature>
<evidence type="ECO:0000256" key="41">
    <source>
        <dbReference type="ARBA" id="ARBA00046192"/>
    </source>
</evidence>
<dbReference type="PROSITE" id="PS51948">
    <property type="entry name" value="COV_NSP12_RDRP"/>
    <property type="match status" value="1"/>
</dbReference>
<keyword evidence="36" id="KW-0456">Lyase</keyword>
<feature type="domain" description="ExoN" evidence="69">
    <location>
        <begin position="5249"/>
        <end position="5464"/>
    </location>
</feature>
<evidence type="ECO:0000256" key="51">
    <source>
        <dbReference type="PROSITE-ProRule" id="PRU01336"/>
    </source>
</evidence>
<dbReference type="GO" id="GO:0075523">
    <property type="term" value="P:viral translational frameshifting"/>
    <property type="evidence" value="ECO:0007669"/>
    <property type="project" value="UniProtKB-KW"/>
</dbReference>
<dbReference type="InterPro" id="IPR037204">
    <property type="entry name" value="NSP7_sf_CoV"/>
</dbReference>
<dbReference type="Pfam" id="PF19216">
    <property type="entry name" value="CoV_NSP15_M"/>
    <property type="match status" value="1"/>
</dbReference>
<evidence type="ECO:0000259" key="69">
    <source>
        <dbReference type="PROSITE" id="PS51953"/>
    </source>
</evidence>
<dbReference type="PROSITE" id="PS51379">
    <property type="entry name" value="4FE4S_FER_2"/>
    <property type="match status" value="1"/>
</dbReference>
<dbReference type="GO" id="GO:0003724">
    <property type="term" value="F:RNA helicase activity"/>
    <property type="evidence" value="ECO:0007669"/>
    <property type="project" value="UniProtKB-EC"/>
</dbReference>
<feature type="domain" description="N7-MTase" evidence="70">
    <location>
        <begin position="5472"/>
        <end position="5689"/>
    </location>
</feature>
<evidence type="ECO:0000256" key="22">
    <source>
        <dbReference type="ARBA" id="ARBA00022801"/>
    </source>
</evidence>
<dbReference type="InterPro" id="IPR043606">
    <property type="entry name" value="CoV_NSP15_N"/>
</dbReference>
<keyword evidence="17" id="KW-0677">Repeat</keyword>
<dbReference type="PROSITE" id="PS51955">
    <property type="entry name" value="NIV_2_O_MTASE"/>
    <property type="match status" value="1"/>
</dbReference>
<evidence type="ECO:0000256" key="49">
    <source>
        <dbReference type="PROSITE-ProRule" id="PRU01299"/>
    </source>
</evidence>
<evidence type="ECO:0000259" key="56">
    <source>
        <dbReference type="PROSITE" id="PS50507"/>
    </source>
</evidence>
<keyword evidence="28" id="KW-1043">Host membrane</keyword>
<dbReference type="CDD" id="cd21829">
    <property type="entry name" value="deltaCoV_Nsp7"/>
    <property type="match status" value="1"/>
</dbReference>
<dbReference type="PROSITE" id="PS51992">
    <property type="entry name" value="COV_NSP3_Y"/>
    <property type="match status" value="1"/>
</dbReference>
<dbReference type="GO" id="GO:0000175">
    <property type="term" value="F:3'-5'-RNA exonuclease activity"/>
    <property type="evidence" value="ECO:0007669"/>
    <property type="project" value="InterPro"/>
</dbReference>
<feature type="transmembrane region" description="Helical" evidence="55">
    <location>
        <begin position="2997"/>
        <end position="3021"/>
    </location>
</feature>
<feature type="transmembrane region" description="Helical" evidence="55">
    <location>
        <begin position="1588"/>
        <end position="1612"/>
    </location>
</feature>
<dbReference type="GO" id="GO:0004483">
    <property type="term" value="F:methyltransferase cap1 activity"/>
    <property type="evidence" value="ECO:0007669"/>
    <property type="project" value="UniProtKB-EC"/>
</dbReference>
<feature type="domain" description="Nsp9 ssRNA-binding" evidence="67">
    <location>
        <begin position="3366"/>
        <end position="3474"/>
    </location>
</feature>
<dbReference type="CDD" id="cd21903">
    <property type="entry name" value="deltaCoV_Nsp10"/>
    <property type="match status" value="1"/>
</dbReference>
<evidence type="ECO:0000256" key="46">
    <source>
        <dbReference type="PROSITE-ProRule" id="PRU01294"/>
    </source>
</evidence>
<dbReference type="InterPro" id="IPR044354">
    <property type="entry name" value="RdRp_deltaCoV"/>
</dbReference>
<dbReference type="InterPro" id="IPR043612">
    <property type="entry name" value="CoV_NSP4_N"/>
</dbReference>
<feature type="domain" description="RdRp Nsp7 cofactor" evidence="65">
    <location>
        <begin position="3081"/>
        <end position="3176"/>
    </location>
</feature>
<keyword evidence="24" id="KW-0788">Thiol protease</keyword>
<evidence type="ECO:0000259" key="60">
    <source>
        <dbReference type="PROSITE" id="PS51653"/>
    </source>
</evidence>
<dbReference type="InterPro" id="IPR007094">
    <property type="entry name" value="RNA-dir_pol_PSvirus"/>
</dbReference>
<dbReference type="GO" id="GO:0004197">
    <property type="term" value="F:cysteine-type endopeptidase activity"/>
    <property type="evidence" value="ECO:0007669"/>
    <property type="project" value="InterPro"/>
</dbReference>
<dbReference type="InterPro" id="IPR044371">
    <property type="entry name" value="Macro_X_NSP3-like"/>
</dbReference>
<dbReference type="InterPro" id="IPR046441">
    <property type="entry name" value="RdRp_CoV"/>
</dbReference>
<dbReference type="CDD" id="cd21900">
    <property type="entry name" value="deltaCoV_Nsp9"/>
    <property type="match status" value="1"/>
</dbReference>
<dbReference type="InterPro" id="IPR027351">
    <property type="entry name" value="(+)RNA_virus_helicase_core_dom"/>
</dbReference>
<dbReference type="InterPro" id="IPR009466">
    <property type="entry name" value="NSP14_CoV"/>
</dbReference>
<dbReference type="CDD" id="cd21590">
    <property type="entry name" value="deltaCoV_RdRp"/>
    <property type="match status" value="1"/>
</dbReference>
<dbReference type="Pfam" id="PF09401">
    <property type="entry name" value="CoV_NSP10"/>
    <property type="match status" value="1"/>
</dbReference>
<evidence type="ECO:0000313" key="78">
    <source>
        <dbReference type="EMBL" id="AFD29200.1"/>
    </source>
</evidence>
<evidence type="ECO:0000256" key="34">
    <source>
        <dbReference type="ARBA" id="ARBA00023157"/>
    </source>
</evidence>
<evidence type="ECO:0000256" key="52">
    <source>
        <dbReference type="PROSITE-ProRule" id="PRU01337"/>
    </source>
</evidence>
<feature type="domain" description="CV ZBD" evidence="60">
    <location>
        <begin position="4537"/>
        <end position="4649"/>
    </location>
</feature>
<evidence type="ECO:0000256" key="28">
    <source>
        <dbReference type="ARBA" id="ARBA00022870"/>
    </source>
</evidence>
<comment type="subcellular location">
    <subcellularLocation>
        <location evidence="5">Host cytoplasm</location>
        <location evidence="5">Host perinuclear region</location>
    </subcellularLocation>
    <subcellularLocation>
        <location evidence="6">Host endoplasmic reticulum-Golgi intermediate compartment</location>
    </subcellularLocation>
    <subcellularLocation>
        <location evidence="4">Host membrane</location>
        <topology evidence="4">Multi-pass membrane protein</topology>
    </subcellularLocation>
</comment>
<dbReference type="GO" id="GO:0004519">
    <property type="term" value="F:endonuclease activity"/>
    <property type="evidence" value="ECO:0007669"/>
    <property type="project" value="UniProtKB-UniRule"/>
</dbReference>
<dbReference type="GO" id="GO:0044220">
    <property type="term" value="C:host cell perinuclear region of cytoplasm"/>
    <property type="evidence" value="ECO:0007669"/>
    <property type="project" value="UniProtKB-SubCell"/>
</dbReference>
<dbReference type="Gene3D" id="3.30.70.3540">
    <property type="entry name" value="Nsp8 replicase, head domain"/>
    <property type="match status" value="1"/>
</dbReference>
<evidence type="ECO:0000256" key="42">
    <source>
        <dbReference type="ARBA" id="ARBA00047984"/>
    </source>
</evidence>
<dbReference type="Gene3D" id="1.10.8.1190">
    <property type="match status" value="1"/>
</dbReference>
<dbReference type="Gene3D" id="3.40.50.300">
    <property type="entry name" value="P-loop containing nucleotide triphosphate hydrolases"/>
    <property type="match status" value="2"/>
</dbReference>
<feature type="transmembrane region" description="Helical" evidence="55">
    <location>
        <begin position="1633"/>
        <end position="1654"/>
    </location>
</feature>
<keyword evidence="32" id="KW-1072">Activation of host autophagy by virus</keyword>
<keyword evidence="10 49" id="KW-0489">Methyltransferase</keyword>
<comment type="similarity">
    <text evidence="7 46">Belongs to the coronaviruses polyprotein 1ab family.</text>
</comment>
<keyword evidence="33 55" id="KW-0472">Membrane</keyword>
<evidence type="ECO:0000259" key="70">
    <source>
        <dbReference type="PROSITE" id="PS51954"/>
    </source>
</evidence>
<feature type="region of interest" description="GpppA-binding" evidence="49">
    <location>
        <begin position="5584"/>
        <end position="5598"/>
    </location>
</feature>
<evidence type="ECO:0000256" key="14">
    <source>
        <dbReference type="ARBA" id="ARBA00022695"/>
    </source>
</evidence>
<keyword evidence="8" id="KW-0696">RNA-directed RNA polymerase</keyword>
<feature type="region of interest" description="Disordered" evidence="54">
    <location>
        <begin position="5148"/>
        <end position="5170"/>
    </location>
</feature>
<dbReference type="InterPro" id="IPR050534">
    <property type="entry name" value="Coronavir_polyprotein_1ab"/>
</dbReference>
<dbReference type="SUPFAM" id="SSF52540">
    <property type="entry name" value="P-loop containing nucleoside triphosphate hydrolases"/>
    <property type="match status" value="1"/>
</dbReference>
<evidence type="ECO:0000256" key="31">
    <source>
        <dbReference type="ARBA" id="ARBA00022989"/>
    </source>
</evidence>
<feature type="domain" description="Macro" evidence="57">
    <location>
        <begin position="902"/>
        <end position="1089"/>
    </location>
</feature>
<evidence type="ECO:0000259" key="76">
    <source>
        <dbReference type="PROSITE" id="PS51993"/>
    </source>
</evidence>
<evidence type="ECO:0000256" key="20">
    <source>
        <dbReference type="ARBA" id="ARBA00022759"/>
    </source>
</evidence>
<dbReference type="GO" id="GO:0008242">
    <property type="term" value="F:omega peptidase activity"/>
    <property type="evidence" value="ECO:0007669"/>
    <property type="project" value="InterPro"/>
</dbReference>
<evidence type="ECO:0000256" key="16">
    <source>
        <dbReference type="ARBA" id="ARBA00022723"/>
    </source>
</evidence>
<dbReference type="InterPro" id="IPR036499">
    <property type="entry name" value="NSP9_sf_CoV"/>
</dbReference>
<dbReference type="Pfam" id="PF08715">
    <property type="entry name" value="CoV_peptidase"/>
    <property type="match status" value="1"/>
</dbReference>
<dbReference type="InterPro" id="IPR014822">
    <property type="entry name" value="NSP9_CoV"/>
</dbReference>
<evidence type="ECO:0000256" key="12">
    <source>
        <dbReference type="ARBA" id="ARBA00022679"/>
    </source>
</evidence>
<dbReference type="Pfam" id="PF13087">
    <property type="entry name" value="AAA_12"/>
    <property type="match status" value="1"/>
</dbReference>
<dbReference type="SUPFAM" id="SSF53335">
    <property type="entry name" value="S-adenosyl-L-methionine-dependent methyltransferases"/>
    <property type="match status" value="2"/>
</dbReference>
<keyword evidence="11" id="KW-0645">Protease</keyword>
<dbReference type="InterPro" id="IPR048672">
    <property type="entry name" value="NSP13_ZBD_CoV"/>
</dbReference>
<dbReference type="CDD" id="cd21657">
    <property type="entry name" value="deltaCoV_Nsp14"/>
    <property type="match status" value="1"/>
</dbReference>
<dbReference type="GeneID" id="11945629"/>
<feature type="active site" evidence="50">
    <location>
        <position position="5923"/>
    </location>
</feature>
<comment type="caution">
    <text evidence="51">Lacks conserved residue(s) required for the propagation of feature annotation.</text>
</comment>
<dbReference type="Pfam" id="PF19213">
    <property type="entry name" value="CoV_NSP6"/>
    <property type="match status" value="1"/>
</dbReference>
<dbReference type="Gene3D" id="1.10.1840.10">
    <property type="entry name" value="main proteinase (3clpro) structure, domain 3"/>
    <property type="match status" value="1"/>
</dbReference>
<evidence type="ECO:0000256" key="43">
    <source>
        <dbReference type="ARBA" id="ARBA00047995"/>
    </source>
</evidence>
<dbReference type="InterPro" id="IPR043504">
    <property type="entry name" value="Peptidase_S1_PA_chymotrypsin"/>
</dbReference>
<dbReference type="CDD" id="cd21734">
    <property type="entry name" value="deltaCoV_PLPro"/>
    <property type="match status" value="1"/>
</dbReference>
<keyword evidence="15 48" id="KW-0540">Nuclease</keyword>
<dbReference type="SUPFAM" id="SSF50494">
    <property type="entry name" value="Trypsin-like serine proteases"/>
    <property type="match status" value="1"/>
</dbReference>
<keyword evidence="31 55" id="KW-1133">Transmembrane helix</keyword>
<dbReference type="PROSITE" id="PS51960">
    <property type="entry name" value="COV_NSP15_NTD"/>
    <property type="match status" value="1"/>
</dbReference>
<feature type="domain" description="Nsp12 RNA-dependent RNA polymerase" evidence="64">
    <location>
        <begin position="3973"/>
        <end position="4536"/>
    </location>
</feature>
<dbReference type="InterPro" id="IPR013016">
    <property type="entry name" value="Peptidase_C16_CoV"/>
</dbReference>
<dbReference type="SMART" id="SM00506">
    <property type="entry name" value="A1pp"/>
    <property type="match status" value="1"/>
</dbReference>
<keyword evidence="23" id="KW-0347">Helicase</keyword>
<dbReference type="SUPFAM" id="SSF101816">
    <property type="entry name" value="Replicase NSP9"/>
    <property type="match status" value="1"/>
</dbReference>
<keyword evidence="12 49" id="KW-0808">Transferase</keyword>
<dbReference type="Proteomes" id="UP000135406">
    <property type="component" value="Segment"/>
</dbReference>
<dbReference type="Gene3D" id="6.10.140.2090">
    <property type="match status" value="1"/>
</dbReference>
<feature type="region of interest" description="Y4" evidence="51">
    <location>
        <begin position="1885"/>
        <end position="1983"/>
    </location>
</feature>
<feature type="transmembrane region" description="Helical" evidence="55">
    <location>
        <begin position="2865"/>
        <end position="2883"/>
    </location>
</feature>
<dbReference type="PROSITE" id="PS51442">
    <property type="entry name" value="M_PRO"/>
    <property type="match status" value="1"/>
</dbReference>
<dbReference type="InterPro" id="IPR044307">
    <property type="entry name" value="NSP5_Mpro_deltaCoV"/>
</dbReference>
<evidence type="ECO:0000256" key="17">
    <source>
        <dbReference type="ARBA" id="ARBA00022737"/>
    </source>
</evidence>
<keyword evidence="30" id="KW-0693">Viral RNA replication</keyword>
<dbReference type="InterPro" id="IPR009003">
    <property type="entry name" value="Peptidase_S1_PA"/>
</dbReference>
<dbReference type="InterPro" id="IPR044863">
    <property type="entry name" value="NIRAN"/>
</dbReference>
<dbReference type="InterPro" id="IPR043178">
    <property type="entry name" value="PLpro_thumb_sf_CoV"/>
</dbReference>
<dbReference type="Pfam" id="PF19219">
    <property type="entry name" value="CoV_NSP15_N"/>
    <property type="match status" value="1"/>
</dbReference>
<dbReference type="Pfam" id="PF16348">
    <property type="entry name" value="CoV_NSP4_C"/>
    <property type="match status" value="1"/>
</dbReference>
<feature type="domain" description="NiRAN" evidence="63">
    <location>
        <begin position="3611"/>
        <end position="3871"/>
    </location>
</feature>
<dbReference type="CDD" id="cd21401">
    <property type="entry name" value="ZBD_cv_Nsp13-like"/>
    <property type="match status" value="1"/>
</dbReference>
<proteinExistence type="inferred from homology"/>
<dbReference type="CDD" id="cd21668">
    <property type="entry name" value="deltaCoV_Nsp5_Mpro"/>
    <property type="match status" value="1"/>
</dbReference>
<feature type="domain" description="AV-Nsp11N/CoV-Nsp15M" evidence="74">
    <location>
        <begin position="5751"/>
        <end position="5862"/>
    </location>
</feature>
<dbReference type="InterPro" id="IPR044383">
    <property type="entry name" value="NSP2_IBV-like"/>
</dbReference>
<evidence type="ECO:0000256" key="47">
    <source>
        <dbReference type="PROSITE-ProRule" id="PRU01296"/>
    </source>
</evidence>
<feature type="region of interest" description="ZF2" evidence="51">
    <location>
        <begin position="1697"/>
        <end position="1707"/>
    </location>
</feature>
<evidence type="ECO:0000256" key="21">
    <source>
        <dbReference type="ARBA" id="ARBA00022771"/>
    </source>
</evidence>
<dbReference type="InterPro" id="IPR036333">
    <property type="entry name" value="NSP10_sf_CoV"/>
</dbReference>
<dbReference type="InterPro" id="IPR041679">
    <property type="entry name" value="DNA2/NAM7-like_C"/>
</dbReference>
<dbReference type="PROSITE" id="PS51952">
    <property type="entry name" value="COV_EXON_MTASE_COACT"/>
    <property type="match status" value="1"/>
</dbReference>
<dbReference type="Pfam" id="PF00680">
    <property type="entry name" value="RdRP_1"/>
    <property type="match status" value="1"/>
</dbReference>
<feature type="domain" description="RdRp catalytic" evidence="56">
    <location>
        <begin position="4218"/>
        <end position="4379"/>
    </location>
</feature>
<feature type="active site" evidence="48">
    <location>
        <position position="5269"/>
    </location>
</feature>
<feature type="domain" description="Nsp4C" evidence="62">
    <location>
        <begin position="2398"/>
        <end position="2496"/>
    </location>
</feature>
<dbReference type="Gene3D" id="1.10.8.370">
    <property type="entry name" value="nsp7 replicase"/>
    <property type="match status" value="1"/>
</dbReference>
<dbReference type="Pfam" id="PF01661">
    <property type="entry name" value="Macro"/>
    <property type="match status" value="1"/>
</dbReference>
<feature type="domain" description="Nidovirus-type SAM-dependent 2'-O-MTase" evidence="71">
    <location>
        <begin position="6015"/>
        <end position="6295"/>
    </location>
</feature>
<evidence type="ECO:0000259" key="72">
    <source>
        <dbReference type="PROSITE" id="PS51958"/>
    </source>
</evidence>
<dbReference type="PROSITE" id="PS51961">
    <property type="entry name" value="AV_NSP11N_COV_NSP15M"/>
    <property type="match status" value="1"/>
</dbReference>
<evidence type="ECO:0000256" key="37">
    <source>
        <dbReference type="ARBA" id="ARBA00024600"/>
    </source>
</evidence>
<dbReference type="PROSITE" id="PS51947">
    <property type="entry name" value="NIRAN"/>
    <property type="match status" value="1"/>
</dbReference>
<dbReference type="InterPro" id="IPR002589">
    <property type="entry name" value="Macro_dom"/>
</dbReference>
<dbReference type="PROSITE" id="PS51958">
    <property type="entry name" value="NENDOU"/>
    <property type="match status" value="1"/>
</dbReference>
<dbReference type="Pfam" id="PF19215">
    <property type="entry name" value="CoV_NSP15_C"/>
    <property type="match status" value="1"/>
</dbReference>
<dbReference type="InterPro" id="IPR044331">
    <property type="entry name" value="NSP15_N_deltaCoV"/>
</dbReference>
<evidence type="ECO:0000256" key="54">
    <source>
        <dbReference type="SAM" id="MobiDB-lite"/>
    </source>
</evidence>
<dbReference type="Gene3D" id="1.10.150.420">
    <property type="entry name" value="Coronavirus nonstructural protein 4 C-terminus"/>
    <property type="match status" value="1"/>
</dbReference>
<feature type="domain" description="CoV Nsp3 Y" evidence="75">
    <location>
        <begin position="1647"/>
        <end position="1983"/>
    </location>
</feature>
<feature type="domain" description="(+)RNA virus helicase C-terminal" evidence="61">
    <location>
        <begin position="4786"/>
        <end position="5145"/>
    </location>
</feature>
<evidence type="ECO:0000256" key="26">
    <source>
        <dbReference type="ARBA" id="ARBA00022839"/>
    </source>
</evidence>
<dbReference type="InterPro" id="IPR048673">
    <property type="entry name" value="NSP13_stalk_CoV"/>
</dbReference>
<feature type="transmembrane region" description="Helical" evidence="55">
    <location>
        <begin position="2812"/>
        <end position="2830"/>
    </location>
</feature>
<evidence type="ECO:0000256" key="30">
    <source>
        <dbReference type="ARBA" id="ARBA00022953"/>
    </source>
</evidence>
<evidence type="ECO:0000259" key="77">
    <source>
        <dbReference type="PROSITE" id="PS52000"/>
    </source>
</evidence>
<dbReference type="SUPFAM" id="SSF142877">
    <property type="entry name" value="EndoU-like"/>
    <property type="match status" value="1"/>
</dbReference>
<evidence type="ECO:0000259" key="71">
    <source>
        <dbReference type="PROSITE" id="PS51955"/>
    </source>
</evidence>
<dbReference type="PROSITE" id="PS51946">
    <property type="entry name" value="COV_NSP4C"/>
    <property type="match status" value="1"/>
</dbReference>
<dbReference type="CDD" id="cd21172">
    <property type="entry name" value="NTD_deltaCoV_Nsp15-like"/>
    <property type="match status" value="1"/>
</dbReference>
<feature type="active site" evidence="48">
    <location>
        <position position="5445"/>
    </location>
</feature>
<dbReference type="CDD" id="cd21833">
    <property type="entry name" value="deltaCoV_Nsp8"/>
    <property type="match status" value="1"/>
</dbReference>
<keyword evidence="21 45" id="KW-0863">Zinc-finger</keyword>
<dbReference type="Pfam" id="PF08717">
    <property type="entry name" value="CoV_NSP8"/>
    <property type="match status" value="1"/>
</dbReference>
<dbReference type="PROSITE" id="PS51949">
    <property type="entry name" value="COV_NSP7"/>
    <property type="match status" value="1"/>
</dbReference>
<feature type="active site" evidence="48">
    <location>
        <position position="5267"/>
    </location>
</feature>
<feature type="transmembrane region" description="Helical" evidence="55">
    <location>
        <begin position="2341"/>
        <end position="2357"/>
    </location>
</feature>
<keyword evidence="34 52" id="KW-1015">Disulfide bond</keyword>
<name>H9BQZ1_9NIDO</name>
<dbReference type="InterPro" id="IPR047566">
    <property type="entry name" value="CoV_NSP3_Y"/>
</dbReference>
<evidence type="ECO:0000256" key="13">
    <source>
        <dbReference type="ARBA" id="ARBA00022692"/>
    </source>
</evidence>
<evidence type="ECO:0000256" key="8">
    <source>
        <dbReference type="ARBA" id="ARBA00022484"/>
    </source>
</evidence>
<reference evidence="78 79" key="1">
    <citation type="journal article" date="2012" name="J. Virol.">
        <title>Discovery of seven novel Mammalian and avian coronaviruses in the genus deltacoronavirus supports bat coronaviruses as the gene source of alphacoronavirus and betacoronavirus and avian coronaviruses as the gene source of gammacoronavirus and deltacoronavirus.</title>
        <authorList>
            <person name="Woo P.C."/>
            <person name="Lau S.K."/>
            <person name="Lam C.S."/>
            <person name="Lau C.C."/>
            <person name="Tsang A.K."/>
            <person name="Lau J.H."/>
            <person name="Bai R."/>
            <person name="Teng J.L."/>
            <person name="Tsang C.C."/>
            <person name="Wang M."/>
            <person name="Zheng B.J."/>
            <person name="Chan K.H."/>
            <person name="Yuen K.Y."/>
        </authorList>
    </citation>
    <scope>NUCLEOTIDE SEQUENCE [LARGE SCALE GENOMIC DNA]</scope>
    <source>
        <strain evidence="78">HKU16-6847</strain>
    </source>
</reference>
<dbReference type="CDD" id="cd21561">
    <property type="entry name" value="deltaCoV-Nsp6"/>
    <property type="match status" value="1"/>
</dbReference>
<evidence type="ECO:0000259" key="67">
    <source>
        <dbReference type="PROSITE" id="PS51951"/>
    </source>
</evidence>
<dbReference type="CDD" id="cd21721">
    <property type="entry name" value="deltaCoV_Nsp13-helicase"/>
    <property type="match status" value="1"/>
</dbReference>
<feature type="transmembrane region" description="Helical" evidence="55">
    <location>
        <begin position="2315"/>
        <end position="2334"/>
    </location>
</feature>
<evidence type="ECO:0000256" key="2">
    <source>
        <dbReference type="ARBA" id="ARBA00001936"/>
    </source>
</evidence>
<dbReference type="InterPro" id="IPR044365">
    <property type="entry name" value="NSP6_deltaCoV"/>
</dbReference>
<sequence length="6295" mass="701527">MGKNNPKRSPIVLPDPIPPPLQLFIKIAAAEEGHPKDLSYLGGYNLLTTKSIPGVQVLDPVTSLTAFEQFFGAQPILRAVRNLIVDRKADWFASKDNFANKAINLTFTDHVLRAVIQHAPQRVSALASLALYHKIVKIDSVELKTIADQVAIEAAYTNKIGVALADAKAITLTHKDGYLTLNNAVLGPVFTNTLLAQATPSNGAMTYSDFHLFPNASLAIVDGVSVPIVSKPIVASQLGVIPDENVTLVPDYDQLIPPQVAGSAVKVAGLTYIKTADSPPLYYPKVKGGVLAVALKPTGTRDKKLSVVFHAKPNNVLLAFIQLQEFLNRSTGVISKADLDTYDVAPNVRVSFGTSKPGDIVVSTEEDYLRCFDTEEVSHLYKIFQTESWACLSQQFRKLRIRVSDSIYHVLSFLERLMDLFKPLTTLVNTLIDKIKDLSLDVAARITNVQIVYSAGRLVVETTSVLSTLLQPLCDFITPFLKKMAGFATYAVGRSMVLFTSMGSFILQQTKVRVVNKVRYVFDVSADYRIDNVTTKVNLHDSLHVTSDTPSGPLELVDVVIGDTVLQMATDGKAYYPSDGEYASLPAFKAGSDELSITFTCDVFDDDLNSAINDTLVSYELNQLVAPRDSTPRQIAALVVNTLVDAITDYFPEKSLDMPEDYQVFSTFDDLPLTNEHIPDHLTLYIQAMEGDDEDDDVIIEDDDQEVILDTDEDEGVIPQCWDIPNIDKVLNKFKTQQDLTIDVKPTEELPSVEQPKIVQDVDQSEVLLKEPQIAQTQDAEPPVPIVPELTGSKPKSLKQYFSANKLDTISEETCDTIVTPEATIQVEESDIQIADDASAVDDSLENHESDTCIVDDDTLSDSAIPVVDDSDTIITDSTEGDDTEQLLDTVVNQPLTIDNNIPTHAIKQPSPTMVELVVGDLSTIKFDNSVLVNPANAQLTNGGGAAKAIAELAGPDYQAFCKSIAPISGAVTTDAYDAKKLGVACILHVVPPRGTDVDVQEKLIQAYRSILTEPAHYVIPILGVGIYGCNPVHSLDAFKKACPPNIGRVTLVTKDVNHLQLWDALNRIVVRTTKDFDQITTQALTPQGVLDANLFDGDVFVQEPSPNQVYLAVDDHIQQHARDLGLTLKQYCNFLKYSHHKWSIQRINGVVHLKQKDNNCFVSSALNLFQNTHYRLTFAVDELYQEYKNGNPNRLVAWIYASVNHVIGDMGCPQQVLSLLVNNANCKFSGTANCCNTYFTHDGVIANTNQSGPLEPEVFCMRCDKWTTFTPDNVDGVVVLGNVQGPATTHSIMFANSHCWYTDGKKSINSYNVNANVVAVYHKMQVARPMLVQPQATSQTLTNQKVDVAKNNKPFKPEVKVALPVANTFDCLKVEEIPTSSVLNLDPKVKVENAAVKPIKYETLNNPNALDLLDLWIRKPKHVLVKAWTVIGKPLFKAGKVILLTTKHIKRIYDYLCGAGLIDVTATLGVKLAYKVAKRFVPSLSTVRRTCIGLFYSAHTILKTCAPFLLLPAIASILSSGYQLTSYFYGKAGLACPANLSNHYDYQSFCAGDLTCLGCFDGTDSLHLYDHLKINQVVVNTTNYMPYALAIILCFVNIVLVILTALAVFCVNLYKLKIPLYGIVQLEYQNTFICVFAIYYVVRILLFFRHLAYGCKKPNCNLCAKMKIAPTLTVDTVVQGRKFPSVIHTNGGVKICPNHNFYCKDCDSTNPTTFIPTEAVESLSKITRLHVKPTAPAYVLARDVECQTDVVVARATISGQAQVCISKYSDIRTVEALLKPTPLFSYTPDVIIAADFDNAGSLKTAKELAVVLSMDLKRTIIIIDQAYSKPIDNYTEIISRIEKYYPTQKINPTGDLYTDIKTATNGQATDSAINAAMIAVQKGLDFTIDNPNHILPHYAFDFSTLSAEDQSVLIETGCAKGNLKGTNVGVVLSANVVTRLSNSAIRVIANAASRNGVTCSVTPSTITLRGNIATQPLQRLKAGARITIKPLLKWVLLFGAVYGAALLLSYAATAVSNPTIPRVKSDIPTTGFYVIRNGVLDTIKSSDTCFSNKFVSFDVYIQADYVNSHHCPVVVGIADVQTLSVPGIPAGIITRDGGILHVYEQALYDRLQRQSMVQEALGLKTKALFNLGHRTVVGYTRTEVVTGASYIRSPALFNAKCTYLQRDGDRRLYCYDTVDTEHRLYTDVLPHVDYKAVDFNGNLVPFKIPEQLLYYPHIVRYVSNSYCRMGHCFKTNPGLCVSFTDEFPYSENAQPGVYCADSGYQLFSNLVLGTVSGLHVFTSTAALLGSTCFILICVVAVLTFQRLFKEYTAFVLYTIFIAIINIVGIVLVYNCISIAFVYYAIYLYCALTLTSVRRNIALFYLAIVVVPHISNMQLLAVCVCSVLYLLYSYIYTVSKTGGKFSSFLEAAKSTFVIDNDKYVLLRDLAGADYDTYLASYNKYKYFSGTASDKDYDKVCMAFLAKALSSFREGGGAQLYTPPKLAVVQSLKTKLQAGIKLLPHPSGVVEQCMVAVTYGSSTLNGIWLNNVVYCPRHVIGKYKGEQWLHMVSIADCRDFLVNCPNQGVQLNVTSIKMVGALLQLTVHTSNTKTPAHEFVRLTPGASMTIACTYDGVVRNVYHVVLHTNNLIYASFLNGACGSVGYTLRGKTLLLHYMHHLEFNNQTHGGTDLHGVFYGPYVDEEIAQQQTVFQYYTDNVVAQIYAHILTHDARPKWLASSDISEADFNAWAANNSFASYPCQSANQAYITGLAQTTRVSVGRVLNTIIQLTLNRNGALIMGKPDFECDWTPEMVYNQAPINLQSNVVKRASLWFLHCCFVAVMIAFAMLHLLPTELLPVGLSVAVCSSFVLTLTIKHSVVFTTTYLLPALLMLVANSSTIWIPNTYLRMTYEWVFGITMSERLSVYTVGLYICVYLALALNYTLRCMRYRSTSFINLCMQCFQFGYMVQIVYRLMTQKWTEQLLFTAISLLTSHPVMAASSWWLAGRCVFSAFLPDLAIRIIVYLFLGYVMCMRFGLLWLVNKFTTIPFGTYSYMVSIEQLKYMMAVKMAPPRNSFEAIVANIRLIGLGGTRNIAISTVQNKVLDAKATAVVVANLLDKAGVTNTHSVCKKIVKLHNDTLKATTFEEAETSLVKLLVHIIDLLPKDQIDTFLSNSVRVQAINDYFDNLLENKLVLQAVVDANINLDSYRIYKEADAAYKKSVELNESPQEQKKKLKAVNIAKSEWEREAASQRKLEKLADAAMKSMYLAERAEDRRIKLTSGLTAMLYHMLRRLDSDRVKALFECAKQQILPIHAIVGVSNDNLKVILNDKDSYLQYVDGNTLIHKGVRYTIVKKLSLDNSPVDGIPEEYPVVVETVREGVPQIQNNELCLRNVFTAQTSVLDNNGTESTAKAFYVSRTGKKILVAVTSNKDNLSTVTCHTDNGKVVLNLDPPMRFSHVVGGKQNIIYLYFIQNISSLNRGMVIGHISGTTILQANGTQIEYQENASLLTYLAFAVDPKAAYLKHIADGGKPIQGCIQMIATLGPGFAVTTKPQPNEQQFSYGGASICLYCRAHIPHPGVDGRCTYKGRFVQIDKDKEPVSFALTHEPCNACQRWSNYDCTCGSVLQGSPYLNRVMGSSGALLEPLQPGSQPDAVKRAFHVHNNITSGIFLSTKTNCSRFKTTLSNLPLPNTGNVDLFFVSKQCSQQVFEIEEACYNKFDDKLKSTDKTFGVLAKTDFFKFDKIPNVNRQYLTKYTLLDLAYALRHLSTSKDVIREILITMCGTSEDWFGDLWYDPIENPTFYREFHKLGSILNRCVLNANAFAKAAADSGVVGILTPDNQDLLGQIYDFGDCILTEPGNGCIDLSSYYSYLMPIMSMTHMLKCECYDIDGSSLEYDGFQYDFTDFKLQLFDKYFKYWDRPYHPNTIDCPDDRCVLHCANFNILFAMCIPNTAFGNLCSQATVDGHIIIQTVGVHLKELGIVFNQDVNAHMSNINLNTLLRLVGDPTTIASVSDKCIDLRTPCQTLATMSSGITKQSVKPGHFNQHFYKHLLDSDLLNQLGIDLKHFYYMQDGEAAITDYSYYRYNTPTMVDIKMFLFCLEVADKYLQPYEGGCLNAQSVVVNNLDKSAGYPFNKLGKARNYYDMTYAEQNQLFEYTKRNVLPTLTQMNLKYAISAKDRARTVAGVSIISTMTNRQYHQKMLKSISLARNQTIVIGTTKFYGGWDNMLRRLMDGINNPILVGWDYPKCDRSMPNILRIAASCLLARKHTCCNQSQRFYRLANECCQVLSEVVVSGNNLYVKPGGTSSGDATTAYANSVFNILQVVSANVATFLSTSTTTHNSREIAKLHRDLYEDIYRGDSDNQTVIDSFYQHLRTYFGLMIFSDDGVACIDTKAASEGVVSDLNGFRDILFYQNNVYMADSKCWTETDMTVGPHEFCSQHTVLAEHEGKSYYLPYPDVSRILGACIFVDDVNKADPVQNLERYISLAIDAYPLTKVDPIKGKLFYCLLDYIRVLAQELQDGILDSFQSLTDMSYVNNFVQESFYAQMYEQSPTLQASGVCVVCGSPTILRCGDCIRRPLLCCVCAYQHVTQTTHKRIIAINNYICSVDNCNEDNVEKLYISGTAIYCENHKPTLCIPIVANGTVFGIYRHTARGSDDIDMFNELATSHYDTVEPYKKANRAPLSLMLFAAETIKALEESIKKSYATATVRDVYDQRFIKLQWEHGKKPPPITKNHIFTGYHFNKNGKTQVGDYILTKTDGTDSYTYRGTSTYRLQTGDVLVLMAHVVTPLSAPPVLAQTNYVRKSLIADSVGASFYVQHFKSYNEIAMQKVTTVLGPPGTGKSTFAIGLAKYYPNARICYTASSHAAIDALCEKAFKTLPVGQCSRIVPTRTTVECFQDFVVNNTTAQYIFSTINALPDIKCDIVVVDEVSMLTNYELSSVNARLVYNHIVYVGDPYQLPSPRTMLTTGQLSPADYNVVTDIMVHNGADVMLDMCYRCPREIVDTVSKLVYNNKLKAAKPNSRQCFKTIINTGSSDIAHEGQSAYNEPQLRFALAFRRYKRWENVTFISPYNAMNVKASMAGFSTQTVDSSQGSEYDYVIFCVTTDSAHALNMSRLNVALTRAKVGILVVFRQANDLYNSLQFESIDPSLVGQEGVLLMTDRSSTALAKSGSTPMKLQSSEETTQEVLPEGSSSTRLLCPLFKRCSFAYNGQHPAHALTWHDCGDEYRCDEPLAKLVGVADGTLISYKTLVSALGFLPSLNIESYHKMFLTKEACRSYVQSWIGIDVEAAHAVKPNVGTNLPLQVGFSTGKNFSVVPEGIWVDEFGSCTEPVPSKIPPGEQFKHLKRDMRNARPWKVIRNEIAAHLVETAPQTDYICFVTWAHQLELATMRYFVKIGMEQNCFCGRRASFTNCVDYTCKAHRTLSTPTSDYVYNPFIVDVATWGFSGRLSTNHDEVCTYHSNAHVASSDAAMTVCLAINELFKGVDWDLQFPVTPEQSQLNKACRMVQANYLNILLTTTKASVVHDIGNPKGIPIVRKAGVKYHFYDQAPIVKHVQKLKYKPEMEARFMDGLTMFWNCNVDTYPANALVCRYDTHRQKHLIGPNGSALYINKHAFLTPEMHTYATHKLTLAPLVYYSTTDCSTEQPIVVSYRDCVTRCNTGTTVCPTHALEYQEFINAYNLMARHGFNVYIPRNVNIYNCWLTFTNLQNLENLAYNCYFRNHNAHVNGTLSVVINHNSVYAKVENDLVKLFDNTTLLPVSTAFEHYTNRHVKTLPTTQLLAGLGITATRNFTIWVDNDTVFQHTVNVSTYTDVDPNQHVVLCDDRYGTDWSQFNQLPNAVLLTKTKVKKTTPFICTALTLNGLAIVGEELYIYYRKDGNLLNFNTICTQGRSVEKFTPKTPMEDDFLNLTAQDFITKYQLQGLGVEHIIYGQDDSPVIGGTHALISLVKNKFDFELVNHIYNPVQNCVVTSPKASTKLVCTLLDLILDDYIDIIKQAHATFDTKSKVFNVNIDYQNVRFMLWHDDEVKTCYPIVQSLTNGYQMPSIYKTLICELEPCDIPNYHAYTPKVPGVVKNVIKYRQLFNYIIKKDRLAVPHNMTVLHLGAASMEGTAPGTAVIKQMLPEGSIIIDLDIREFTSDANQIIITDYRTYMPPHHVDAIFSDLYCCDDIHFFDNLIRIAKERLALGGSMFVKITEHSYSPELYSFMSNFDEYQFFCTAVNAASSEAFLCCFNYLGDAKTSVDGYALHASYIKWRNEIALTPTYSPLADNPSTVCKLKATPIISLKELEKKPILRYLVASGKLLVRPPECRELY</sequence>
<dbReference type="PROSITE" id="PS51154">
    <property type="entry name" value="MACRO"/>
    <property type="match status" value="1"/>
</dbReference>
<evidence type="ECO:0000256" key="50">
    <source>
        <dbReference type="PROSITE-ProRule" id="PRU01303"/>
    </source>
</evidence>
<keyword evidence="13 55" id="KW-0812">Transmembrane</keyword>
<keyword evidence="18" id="KW-0547">Nucleotide-binding</keyword>
<dbReference type="InterPro" id="IPR009469">
    <property type="entry name" value="RdRp_N_CoV"/>
</dbReference>
<evidence type="ECO:0000256" key="18">
    <source>
        <dbReference type="ARBA" id="ARBA00022741"/>
    </source>
</evidence>
<evidence type="ECO:0000259" key="73">
    <source>
        <dbReference type="PROSITE" id="PS51960"/>
    </source>
</evidence>
<feature type="domain" description="ExoN/MTase coactivator" evidence="68">
    <location>
        <begin position="3476"/>
        <end position="3613"/>
    </location>
</feature>
<evidence type="ECO:0000256" key="1">
    <source>
        <dbReference type="ARBA" id="ARBA00000707"/>
    </source>
</evidence>
<dbReference type="InterPro" id="IPR043608">
    <property type="entry name" value="CoV_NSP15_M"/>
</dbReference>
<comment type="catalytic activity">
    <reaction evidence="40">
        <text>a 5'-end diphospho-ribonucleoside in mRNA + GTP + H(+) = a 5'-end (5'-triphosphoguanosine)-ribonucleoside in mRNA + diphosphate</text>
        <dbReference type="Rhea" id="RHEA:67012"/>
        <dbReference type="Rhea" id="RHEA-COMP:17165"/>
        <dbReference type="Rhea" id="RHEA-COMP:17166"/>
        <dbReference type="ChEBI" id="CHEBI:15378"/>
        <dbReference type="ChEBI" id="CHEBI:33019"/>
        <dbReference type="ChEBI" id="CHEBI:37565"/>
        <dbReference type="ChEBI" id="CHEBI:167616"/>
        <dbReference type="ChEBI" id="CHEBI:167617"/>
        <dbReference type="EC" id="2.7.7.50"/>
    </reaction>
    <physiologicalReaction direction="left-to-right" evidence="40">
        <dbReference type="Rhea" id="RHEA:67013"/>
    </physiologicalReaction>
</comment>
<dbReference type="PROSITE" id="PS51953">
    <property type="entry name" value="NIV_EXON"/>
    <property type="match status" value="1"/>
</dbReference>
<feature type="active site" evidence="48">
    <location>
        <position position="5450"/>
    </location>
</feature>
<dbReference type="InterPro" id="IPR042515">
    <property type="entry name" value="NSP15_N_CoV"/>
</dbReference>
<dbReference type="InterPro" id="IPR038123">
    <property type="entry name" value="NSP4_C_sf_CoV"/>
</dbReference>
<dbReference type="Pfam" id="PF20633">
    <property type="entry name" value="CoV_NSP13_stalk"/>
    <property type="match status" value="1"/>
</dbReference>
<dbReference type="CDD" id="cd21473">
    <property type="entry name" value="cv_Nsp4_TM"/>
    <property type="match status" value="1"/>
</dbReference>
<evidence type="ECO:0000256" key="11">
    <source>
        <dbReference type="ARBA" id="ARBA00022670"/>
    </source>
</evidence>
<comment type="cofactor">
    <cofactor evidence="2">
        <name>Mn(2+)</name>
        <dbReference type="ChEBI" id="CHEBI:29035"/>
    </cofactor>
</comment>
<dbReference type="InterPro" id="IPR046436">
    <property type="entry name" value="NIV_EXON"/>
</dbReference>
<dbReference type="SUPFAM" id="SSF143076">
    <property type="entry name" value="Coronavirus NSP8-like"/>
    <property type="match status" value="1"/>
</dbReference>
<dbReference type="InterPro" id="IPR046438">
    <property type="entry name" value="NIV_2_O_MTASE"/>
</dbReference>
<dbReference type="GO" id="GO:0004482">
    <property type="term" value="F:mRNA 5'-cap (guanine-N7-)-methyltransferase activity"/>
    <property type="evidence" value="ECO:0007669"/>
    <property type="project" value="InterPro"/>
</dbReference>
<keyword evidence="16 51" id="KW-0479">Metal-binding</keyword>
<comment type="catalytic activity">
    <reaction evidence="44">
        <text>a 5'-end (N(7)-methyl 5'-triphosphoguanosine)-ribonucleoside in mRNA + S-adenosyl-L-methionine = a 5'-end (N(7)-methyl 5'-triphosphoguanosine)-(2'-O-methyl-ribonucleoside) in mRNA + S-adenosyl-L-homocysteine + H(+)</text>
        <dbReference type="Rhea" id="RHEA:67020"/>
        <dbReference type="Rhea" id="RHEA-COMP:17167"/>
        <dbReference type="Rhea" id="RHEA-COMP:17168"/>
        <dbReference type="ChEBI" id="CHEBI:15378"/>
        <dbReference type="ChEBI" id="CHEBI:57856"/>
        <dbReference type="ChEBI" id="CHEBI:59789"/>
        <dbReference type="ChEBI" id="CHEBI:156461"/>
        <dbReference type="ChEBI" id="CHEBI:167609"/>
        <dbReference type="EC" id="2.1.1.57"/>
    </reaction>
</comment>
<dbReference type="PROSITE" id="PS50507">
    <property type="entry name" value="RDRP_SSRNA_POS"/>
    <property type="match status" value="1"/>
</dbReference>
<evidence type="ECO:0000259" key="61">
    <source>
        <dbReference type="PROSITE" id="PS51657"/>
    </source>
</evidence>
<dbReference type="InterPro" id="IPR027417">
    <property type="entry name" value="P-loop_NTPase"/>
</dbReference>
<keyword evidence="26 48" id="KW-0269">Exonuclease</keyword>
<dbReference type="InterPro" id="IPR001205">
    <property type="entry name" value="RNA-dir_pol_C"/>
</dbReference>
<feature type="transmembrane region" description="Helical" evidence="55">
    <location>
        <begin position="2836"/>
        <end position="2853"/>
    </location>
</feature>
<evidence type="ECO:0000256" key="27">
    <source>
        <dbReference type="ARBA" id="ARBA00022840"/>
    </source>
</evidence>
<feature type="transmembrane region" description="Helical" evidence="55">
    <location>
        <begin position="1995"/>
        <end position="2016"/>
    </location>
</feature>
<evidence type="ECO:0000256" key="55">
    <source>
        <dbReference type="SAM" id="Phobius"/>
    </source>
</evidence>
<dbReference type="PROSITE" id="PS52000">
    <property type="entry name" value="COV_NSP12_IF"/>
    <property type="match status" value="1"/>
</dbReference>
<dbReference type="InterPro" id="IPR018995">
    <property type="entry name" value="RNA_synth_NSP10_CoV"/>
</dbReference>
<evidence type="ECO:0000256" key="6">
    <source>
        <dbReference type="ARBA" id="ARBA00004452"/>
    </source>
</evidence>
<keyword evidence="20 50" id="KW-0255">Endonuclease</keyword>
<dbReference type="GO" id="GO:0003723">
    <property type="term" value="F:RNA binding"/>
    <property type="evidence" value="ECO:0007669"/>
    <property type="project" value="UniProtKB-KW"/>
</dbReference>
<feature type="disulfide bond" evidence="52">
    <location>
        <begin position="1551"/>
        <end position="1557"/>
    </location>
</feature>
<feature type="active site" evidence="50">
    <location>
        <position position="5958"/>
    </location>
</feature>
<organism evidence="78 79">
    <name type="scientific">White-eye coronavirus HKU16</name>
    <dbReference type="NCBI Taxonomy" id="1159907"/>
    <lineage>
        <taxon>Viruses</taxon>
        <taxon>Riboviria</taxon>
        <taxon>Orthornavirae</taxon>
        <taxon>Pisuviricota</taxon>
        <taxon>Pisoniviricetes</taxon>
        <taxon>Nidovirales</taxon>
        <taxon>Cornidovirineae</taxon>
        <taxon>Coronaviridae</taxon>
        <taxon>Orthocoronavirinae</taxon>
        <taxon>Deltacoronavirus</taxon>
        <taxon>Buldecovirus</taxon>
        <taxon>Deltacoronavirus zosteropis</taxon>
    </lineage>
</organism>
<comment type="catalytic activity">
    <reaction evidence="42">
        <text>ATP + H2O = ADP + phosphate + H(+)</text>
        <dbReference type="Rhea" id="RHEA:13065"/>
        <dbReference type="ChEBI" id="CHEBI:15377"/>
        <dbReference type="ChEBI" id="CHEBI:15378"/>
        <dbReference type="ChEBI" id="CHEBI:30616"/>
        <dbReference type="ChEBI" id="CHEBI:43474"/>
        <dbReference type="ChEBI" id="CHEBI:456216"/>
        <dbReference type="EC" id="3.6.4.13"/>
    </reaction>
</comment>
<feature type="active site" evidence="50">
    <location>
        <position position="5908"/>
    </location>
</feature>
<dbReference type="InterPro" id="IPR014828">
    <property type="entry name" value="NSP7_CoV"/>
</dbReference>
<dbReference type="PANTHER" id="PTHR43788">
    <property type="entry name" value="DNA2/NAM7 HELICASE FAMILY MEMBER"/>
    <property type="match status" value="1"/>
</dbReference>
<evidence type="ECO:0000256" key="53">
    <source>
        <dbReference type="PROSITE-ProRule" id="PRU01344"/>
    </source>
</evidence>
<evidence type="ECO:0000256" key="45">
    <source>
        <dbReference type="PROSITE-ProRule" id="PRU00986"/>
    </source>
</evidence>
<keyword evidence="79" id="KW-1185">Reference proteome</keyword>
<evidence type="ECO:0000259" key="64">
    <source>
        <dbReference type="PROSITE" id="PS51948"/>
    </source>
</evidence>
<feature type="transmembrane region" description="Helical" evidence="55">
    <location>
        <begin position="2903"/>
        <end position="2922"/>
    </location>
</feature>
<comment type="catalytic activity">
    <reaction evidence="43">
        <text>ATP + H2O = ADP + phosphate + H(+)</text>
        <dbReference type="Rhea" id="RHEA:13065"/>
        <dbReference type="ChEBI" id="CHEBI:15377"/>
        <dbReference type="ChEBI" id="CHEBI:15378"/>
        <dbReference type="ChEBI" id="CHEBI:30616"/>
        <dbReference type="ChEBI" id="CHEBI:43474"/>
        <dbReference type="ChEBI" id="CHEBI:456216"/>
        <dbReference type="EC" id="3.6.4.12"/>
    </reaction>
</comment>
<evidence type="ECO:0000256" key="10">
    <source>
        <dbReference type="ARBA" id="ARBA00022603"/>
    </source>
</evidence>
<feature type="region of interest" description="ZF1" evidence="51">
    <location>
        <begin position="1651"/>
        <end position="1664"/>
    </location>
</feature>
<dbReference type="PROSITE" id="PS51657">
    <property type="entry name" value="PSRV_HELICASE"/>
    <property type="match status" value="1"/>
</dbReference>
<dbReference type="Pfam" id="PF19218">
    <property type="entry name" value="CoV_NSP3_C"/>
    <property type="match status" value="1"/>
</dbReference>
<dbReference type="CDD" id="cd21689">
    <property type="entry name" value="stalk_CoV_Nsp13-like"/>
    <property type="match status" value="1"/>
</dbReference>
<dbReference type="GO" id="GO:0006351">
    <property type="term" value="P:DNA-templated transcription"/>
    <property type="evidence" value="ECO:0007669"/>
    <property type="project" value="InterPro"/>
</dbReference>
<dbReference type="Pfam" id="PF06460">
    <property type="entry name" value="CoV_Methyltr_2"/>
    <property type="match status" value="1"/>
</dbReference>
<evidence type="ECO:0000256" key="24">
    <source>
        <dbReference type="ARBA" id="ARBA00022807"/>
    </source>
</evidence>
<dbReference type="InterPro" id="IPR044343">
    <property type="entry name" value="NSP13_1B_dom_CoV"/>
</dbReference>
<accession>H9BQZ1</accession>
<comment type="function">
    <text evidence="38">RNA-directed RNA polymerase that catalyzes the transcription of viral genomic and subgenomic RNAs. Acts in complex with nsp7 and nsp8 to transcribe both the minus and positive strands of genomic RNA. The kinase-like NiRAN domain of NSP12 attaches one or more nucleotides to the amino terminus of NSP9, forming a covalent RNA-protein intermediate that serves as transcription/replication primer. Subgenomic RNAs (sgRNAs) are formed by discontinuous transcription: The polymerase has the ability to pause at transcription-regulating sequences (TRS) and jump to the leader TRS, resulting in a major deletion. This creates a series of subgenomic RNAs that are replicated, transcribed and translated. In addition, Nsp12 is a subunit of the viral RNA capping enzyme that catalyzes the RNA guanylyltransferase reaction for genomic and sub-genomic RNAs. Subsequently, the NiRAN domain transfers RNA to GDP, and forms the core cap structure GpppA-RNA.</text>
</comment>
<feature type="transmembrane region" description="Helical" evidence="55">
    <location>
        <begin position="2286"/>
        <end position="2309"/>
    </location>
</feature>
<evidence type="ECO:0000256" key="7">
    <source>
        <dbReference type="ARBA" id="ARBA00008087"/>
    </source>
</evidence>
<evidence type="ECO:0000259" key="65">
    <source>
        <dbReference type="PROSITE" id="PS51949"/>
    </source>
</evidence>
<keyword evidence="9" id="KW-0945">Host-virus interaction</keyword>
<dbReference type="CDD" id="cd21512">
    <property type="entry name" value="cv_gamma-delta_Nsp2_IBV-like"/>
    <property type="match status" value="1"/>
</dbReference>
<dbReference type="GO" id="GO:0019082">
    <property type="term" value="P:viral protein processing"/>
    <property type="evidence" value="ECO:0007669"/>
    <property type="project" value="InterPro"/>
</dbReference>
<evidence type="ECO:0000256" key="5">
    <source>
        <dbReference type="ARBA" id="ARBA00004407"/>
    </source>
</evidence>
<dbReference type="Pfam" id="PF06478">
    <property type="entry name" value="CoV_RPol_N"/>
    <property type="match status" value="1"/>
</dbReference>
<dbReference type="SUPFAM" id="SSF144246">
    <property type="entry name" value="Coronavirus NSP10-like"/>
    <property type="match status" value="1"/>
</dbReference>
<evidence type="ECO:0000259" key="74">
    <source>
        <dbReference type="PROSITE" id="PS51961"/>
    </source>
</evidence>
<gene>
    <name evidence="78" type="primary">orf1ab</name>
</gene>
<dbReference type="Gene3D" id="3.40.50.150">
    <property type="entry name" value="Vaccinia Virus protein VP39"/>
    <property type="match status" value="1"/>
</dbReference>
<dbReference type="GO" id="GO:0039694">
    <property type="term" value="P:viral RNA genome replication"/>
    <property type="evidence" value="ECO:0007669"/>
    <property type="project" value="InterPro"/>
</dbReference>
<dbReference type="GO" id="GO:0039520">
    <property type="term" value="P:symbiont-mediated activation of host autophagy"/>
    <property type="evidence" value="ECO:0007669"/>
    <property type="project" value="UniProtKB-KW"/>
</dbReference>
<evidence type="ECO:0000256" key="48">
    <source>
        <dbReference type="PROSITE-ProRule" id="PRU01298"/>
    </source>
</evidence>
<evidence type="ECO:0000256" key="19">
    <source>
        <dbReference type="ARBA" id="ARBA00022758"/>
    </source>
</evidence>
<feature type="domain" description="NendoU" evidence="72">
    <location>
        <begin position="5878"/>
        <end position="6013"/>
    </location>
</feature>
<dbReference type="InterPro" id="IPR043174">
    <property type="entry name" value="NSP15_middle_sf"/>
</dbReference>
<dbReference type="Pfam" id="PF13245">
    <property type="entry name" value="AAA_19"/>
    <property type="match status" value="1"/>
</dbReference>
<dbReference type="PROSITE" id="PS51954">
    <property type="entry name" value="COV_N7_MTASE"/>
    <property type="match status" value="1"/>
</dbReference>
<dbReference type="Pfam" id="PF06471">
    <property type="entry name" value="CoV_ExoN"/>
    <property type="match status" value="1"/>
</dbReference>
<dbReference type="Gene3D" id="2.40.10.10">
    <property type="entry name" value="Trypsin-like serine proteases"/>
    <property type="match status" value="2"/>
</dbReference>
<dbReference type="InterPro" id="IPR047570">
    <property type="entry name" value="NSP12_IF_CoV"/>
</dbReference>
<comment type="catalytic activity">
    <reaction evidence="1">
        <text>Thiol-dependent hydrolysis of ester, thioester, amide, peptide and isopeptide bonds formed by the C-terminal Gly of ubiquitin (a 76-residue protein attached to proteins as an intracellular targeting signal).</text>
        <dbReference type="EC" id="3.4.19.12"/>
    </reaction>
</comment>
<dbReference type="PROSITE" id="PS51951">
    <property type="entry name" value="COV_NSP9_SSRNA_BD"/>
    <property type="match status" value="1"/>
</dbReference>
<keyword evidence="22 50" id="KW-0378">Hydrolase</keyword>
<feature type="transmembrane region" description="Helical" evidence="55">
    <location>
        <begin position="2363"/>
        <end position="2392"/>
    </location>
</feature>
<dbReference type="InterPro" id="IPR037227">
    <property type="entry name" value="EndoU-like"/>
</dbReference>
<evidence type="ECO:0000259" key="63">
    <source>
        <dbReference type="PROSITE" id="PS51947"/>
    </source>
</evidence>
<evidence type="ECO:0000313" key="79">
    <source>
        <dbReference type="Proteomes" id="UP000135406"/>
    </source>
</evidence>
<comment type="function">
    <text evidence="3">The replicase polyprotein of coronaviruses is a multifunctional protein: it contains the activities necessary for the transcription of negative stranded RNA, leader RNA, subgenomic mRNAs and progeny virion RNA as well as proteinases responsible for the cleavage of the polyprotein into functional products.</text>
</comment>
<evidence type="ECO:0000256" key="36">
    <source>
        <dbReference type="ARBA" id="ARBA00023239"/>
    </source>
</evidence>
<dbReference type="InterPro" id="IPR043477">
    <property type="entry name" value="Peptidase_C30_dom3_CoV"/>
</dbReference>
<evidence type="ECO:0000256" key="15">
    <source>
        <dbReference type="ARBA" id="ARBA00022722"/>
    </source>
</evidence>
<feature type="domain" description="RdRp Nsp8 cofactor" evidence="66">
    <location>
        <begin position="3177"/>
        <end position="3378"/>
    </location>
</feature>
<dbReference type="InterPro" id="IPR032505">
    <property type="entry name" value="CoV_NSP4_C"/>
</dbReference>
<dbReference type="InterPro" id="IPR014829">
    <property type="entry name" value="NSP8_CoV"/>
</dbReference>
<dbReference type="PANTHER" id="PTHR43788:SF8">
    <property type="entry name" value="DNA-BINDING PROTEIN SMUBP-2"/>
    <property type="match status" value="1"/>
</dbReference>
<evidence type="ECO:0000259" key="58">
    <source>
        <dbReference type="PROSITE" id="PS51379"/>
    </source>
</evidence>
<dbReference type="Pfam" id="PF20632">
    <property type="entry name" value="CoV_NSP13_ZBD"/>
    <property type="match status" value="1"/>
</dbReference>
<feature type="region of interest" description="Y1" evidence="51">
    <location>
        <begin position="1647"/>
        <end position="1736"/>
    </location>
</feature>
<evidence type="ECO:0000256" key="25">
    <source>
        <dbReference type="ARBA" id="ARBA00022833"/>
    </source>
</evidence>
<dbReference type="Pfam" id="PF19217">
    <property type="entry name" value="CoV_NSP4_N"/>
    <property type="match status" value="1"/>
</dbReference>
<keyword evidence="29 47" id="KW-0694">RNA-binding</keyword>
<dbReference type="Gene3D" id="3.40.50.11580">
    <property type="match status" value="1"/>
</dbReference>
<dbReference type="GO" id="GO:0043139">
    <property type="term" value="F:5'-3' DNA helicase activity"/>
    <property type="evidence" value="ECO:0007669"/>
    <property type="project" value="TreeGrafter"/>
</dbReference>
<comment type="catalytic activity">
    <reaction evidence="37">
        <text>uridylyl-uridylyl-ribonucleotide-RNA = a 3'-end uridylyl-2',3'-cyclophospho-uridine-RNA + a 5'-end dephospho-ribonucleoside-RNA</text>
        <dbReference type="Rhea" id="RHEA:67732"/>
        <dbReference type="Rhea" id="RHEA-COMP:13936"/>
        <dbReference type="Rhea" id="RHEA-COMP:17334"/>
        <dbReference type="Rhea" id="RHEA-COMP:17335"/>
        <dbReference type="ChEBI" id="CHEBI:138284"/>
        <dbReference type="ChEBI" id="CHEBI:173079"/>
        <dbReference type="ChEBI" id="CHEBI:173080"/>
    </reaction>
</comment>
<dbReference type="GO" id="GO:0016829">
    <property type="term" value="F:lyase activity"/>
    <property type="evidence" value="ECO:0007669"/>
    <property type="project" value="UniProtKB-KW"/>
</dbReference>
<dbReference type="Pfam" id="PF05409">
    <property type="entry name" value="Peptidase_C30"/>
    <property type="match status" value="1"/>
</dbReference>
<dbReference type="InterPro" id="IPR044324">
    <property type="entry name" value="NSP15_M_deltaCoV"/>
</dbReference>
<dbReference type="InterPro" id="IPR027352">
    <property type="entry name" value="NSP13_ZBD_CoV-like"/>
</dbReference>
<dbReference type="GO" id="GO:0008270">
    <property type="term" value="F:zinc ion binding"/>
    <property type="evidence" value="ECO:0007669"/>
    <property type="project" value="UniProtKB-UniRule"/>
</dbReference>
<keyword evidence="35" id="KW-1035">Host cytoplasm</keyword>
<dbReference type="Gene3D" id="2.40.10.250">
    <property type="entry name" value="Replicase NSP9"/>
    <property type="match status" value="1"/>
</dbReference>
<dbReference type="PROSITE" id="PS51993">
    <property type="entry name" value="COV_3ECTO"/>
    <property type="match status" value="1"/>
</dbReference>
<dbReference type="InterPro" id="IPR008740">
    <property type="entry name" value="Peptidase_C30_CoV"/>
</dbReference>
<dbReference type="CDD" id="cd21161">
    <property type="entry name" value="NendoU_cv_Nsp15-like"/>
    <property type="match status" value="1"/>
</dbReference>
<feature type="domain" description="3Ecto" evidence="76">
    <location>
        <begin position="1521"/>
        <end position="1584"/>
    </location>
</feature>
<dbReference type="EMBL" id="JQ065044">
    <property type="protein sequence ID" value="AFD29200.1"/>
    <property type="molecule type" value="Genomic_RNA"/>
</dbReference>
<dbReference type="GO" id="GO:0033644">
    <property type="term" value="C:host cell membrane"/>
    <property type="evidence" value="ECO:0007669"/>
    <property type="project" value="UniProtKB-SubCell"/>
</dbReference>
<keyword evidence="27" id="KW-0067">ATP-binding</keyword>
<dbReference type="CDD" id="cd23530">
    <property type="entry name" value="capping_2-OMTase_deltaCoV_Nsp16"/>
    <property type="match status" value="1"/>
</dbReference>
<feature type="active site" evidence="48">
    <location>
        <position position="5367"/>
    </location>
</feature>
<dbReference type="CDD" id="cd21169">
    <property type="entry name" value="M_dcv_Nsp15-like"/>
    <property type="match status" value="1"/>
</dbReference>
<keyword evidence="14" id="KW-0548">Nucleotidyltransferase</keyword>
<dbReference type="InterPro" id="IPR044317">
    <property type="entry name" value="NSP14_deltaCoV"/>
</dbReference>
<dbReference type="RefSeq" id="YP_005352837.1">
    <property type="nucleotide sequence ID" value="NC_016991.1"/>
</dbReference>
<dbReference type="InterPro" id="IPR046440">
    <property type="entry name" value="AV_NSP11N_COV_NSP15M"/>
</dbReference>
<dbReference type="GO" id="GO:0004843">
    <property type="term" value="F:cysteine-type deubiquitinase activity"/>
    <property type="evidence" value="ECO:0007669"/>
    <property type="project" value="UniProtKB-EC"/>
</dbReference>
<evidence type="ECO:0000259" key="68">
    <source>
        <dbReference type="PROSITE" id="PS51952"/>
    </source>
</evidence>
<protein>
    <recommendedName>
        <fullName evidence="53">ORF1ab polyprotein</fullName>
    </recommendedName>
</protein>
<dbReference type="KEGG" id="vg:11945629"/>
<evidence type="ECO:0000256" key="35">
    <source>
        <dbReference type="ARBA" id="ARBA00023200"/>
    </source>
</evidence>
<dbReference type="InterPro" id="IPR043609">
    <property type="entry name" value="NendoU_nidovirus"/>
</dbReference>
<evidence type="ECO:0000256" key="33">
    <source>
        <dbReference type="ARBA" id="ARBA00023136"/>
    </source>
</evidence>
<dbReference type="CDD" id="cd21409">
    <property type="entry name" value="1B_cv_Nsp13-like"/>
    <property type="match status" value="1"/>
</dbReference>
<evidence type="ECO:0000256" key="39">
    <source>
        <dbReference type="ARBA" id="ARBA00043928"/>
    </source>
</evidence>
<dbReference type="SUPFAM" id="SSF52949">
    <property type="entry name" value="Macro domain-like"/>
    <property type="match status" value="1"/>
</dbReference>
<dbReference type="InterPro" id="IPR009461">
    <property type="entry name" value="NSP16_CoV-like"/>
</dbReference>
<feature type="transmembrane region" description="Helical" evidence="55">
    <location>
        <begin position="2964"/>
        <end position="2985"/>
    </location>
</feature>
<feature type="transmembrane region" description="Helical" evidence="55">
    <location>
        <begin position="1495"/>
        <end position="1519"/>
    </location>
</feature>
<keyword evidence="19" id="KW-0688">Ribosomal frameshifting</keyword>
<dbReference type="Gene3D" id="3.30.160.820">
    <property type="entry name" value="Nsp15 N-terminal domain-like"/>
    <property type="match status" value="1"/>
</dbReference>
<evidence type="ECO:0000259" key="62">
    <source>
        <dbReference type="PROSITE" id="PS51946"/>
    </source>
</evidence>
<dbReference type="InterPro" id="IPR037230">
    <property type="entry name" value="NSP8_sf_CoV"/>
</dbReference>
<evidence type="ECO:0000256" key="40">
    <source>
        <dbReference type="ARBA" id="ARBA00044624"/>
    </source>
</evidence>
<dbReference type="CDD" id="cd21557">
    <property type="entry name" value="Macro_X_Nsp3-like"/>
    <property type="match status" value="1"/>
</dbReference>
<evidence type="ECO:0000259" key="59">
    <source>
        <dbReference type="PROSITE" id="PS51442"/>
    </source>
</evidence>
<dbReference type="GO" id="GO:0005524">
    <property type="term" value="F:ATP binding"/>
    <property type="evidence" value="ECO:0007669"/>
    <property type="project" value="UniProtKB-KW"/>
</dbReference>
<feature type="domain" description="4Fe-4S ferredoxin-type" evidence="58">
    <location>
        <begin position="5626"/>
        <end position="5656"/>
    </location>
</feature>
<dbReference type="InterPro" id="IPR029063">
    <property type="entry name" value="SAM-dependent_MTases_sf"/>
</dbReference>
<evidence type="ECO:0000259" key="57">
    <source>
        <dbReference type="PROSITE" id="PS51154"/>
    </source>
</evidence>
<evidence type="ECO:0000256" key="23">
    <source>
        <dbReference type="ARBA" id="ARBA00022806"/>
    </source>
</evidence>
<dbReference type="InterPro" id="IPR043502">
    <property type="entry name" value="DNA/RNA_pol_sf"/>
</dbReference>
<dbReference type="GO" id="GO:0044172">
    <property type="term" value="C:host cell endoplasmic reticulum-Golgi intermediate compartment"/>
    <property type="evidence" value="ECO:0007669"/>
    <property type="project" value="UniProtKB-SubCell"/>
</dbReference>
<dbReference type="InterPro" id="IPR049894">
    <property type="entry name" value="COV_NSP3_3ECTO"/>
</dbReference>
<comment type="function">
    <text evidence="41">Plays a role in viral transcription/replication and prevents the simultaneous activation of host cell dsRNA sensors, such as MDA5/IFIH1, OAS, and PKR. Acts by degrading the 5'-polyuridines generated during replication of the poly(A) region of viral genomic and subgenomic RNAs. Catalyzes a two-step reaction in which a 2'3'-cyclic phosphate (2'3'-cP) is first generated by 2'-O transesterification, which is then hydrolyzed to a 3'-phosphate (3'-P). If not degraded, poly(U) RNA would hybridize with poly(A) RNA tails and activate host dsRNA sensors.</text>
</comment>
<evidence type="ECO:0000256" key="44">
    <source>
        <dbReference type="ARBA" id="ARBA00049042"/>
    </source>
</evidence>
<evidence type="ECO:0000256" key="4">
    <source>
        <dbReference type="ARBA" id="ARBA00004301"/>
    </source>
</evidence>
<evidence type="ECO:0000256" key="32">
    <source>
        <dbReference type="ARBA" id="ARBA00023050"/>
    </source>
</evidence>
<dbReference type="GO" id="GO:0003968">
    <property type="term" value="F:RNA-directed RNA polymerase activity"/>
    <property type="evidence" value="ECO:0007669"/>
    <property type="project" value="UniProtKB-KW"/>
</dbReference>
<dbReference type="GO" id="GO:0004484">
    <property type="term" value="F:mRNA guanylyltransferase activity"/>
    <property type="evidence" value="ECO:0007669"/>
    <property type="project" value="UniProtKB-EC"/>
</dbReference>
<comment type="function">
    <text evidence="39">Forms a primer, NSP9-pU, which is utilized by the polymerase for the initiation of RNA chains. Interacts with ribosome signal recognition particle RNA (SRP). Together with NSP8, suppress protein integration into the cell membrane, thereby disrupting host immune defenses.</text>
</comment>
<dbReference type="PROSITE" id="PS51653">
    <property type="entry name" value="CV_ZBD"/>
    <property type="match status" value="1"/>
</dbReference>
<dbReference type="InterPro" id="IPR044401">
    <property type="entry name" value="NSP15_NendoU_CoV"/>
</dbReference>
<feature type="domain" description="Peptidase C30" evidence="59">
    <location>
        <begin position="2497"/>
        <end position="2803"/>
    </location>
</feature>
<dbReference type="PROSITE" id="PS51950">
    <property type="entry name" value="COV_NSP8"/>
    <property type="match status" value="1"/>
</dbReference>
<keyword evidence="25 51" id="KW-0862">Zinc</keyword>
<feature type="transmembrane region" description="Helical" evidence="55">
    <location>
        <begin position="1453"/>
        <end position="1475"/>
    </location>
</feature>
<evidence type="ECO:0000256" key="3">
    <source>
        <dbReference type="ARBA" id="ARBA00003368"/>
    </source>
</evidence>
<dbReference type="Pfam" id="PF20631">
    <property type="entry name" value="CoV_NSP13_1B"/>
    <property type="match status" value="1"/>
</dbReference>
<dbReference type="Pfam" id="PF08710">
    <property type="entry name" value="CoV_NSP9"/>
    <property type="match status" value="1"/>
</dbReference>
<feature type="region of interest" description="CoV-Y" evidence="51">
    <location>
        <begin position="1737"/>
        <end position="1983"/>
    </location>
</feature>
<dbReference type="SUPFAM" id="SSF56672">
    <property type="entry name" value="DNA/RNA polymerases"/>
    <property type="match status" value="1"/>
</dbReference>
<dbReference type="InterPro" id="IPR043610">
    <property type="entry name" value="NSP6_CoV"/>
</dbReference>
<dbReference type="InterPro" id="IPR046435">
    <property type="entry name" value="N7_MTase_CoV"/>
</dbReference>
<feature type="transmembrane region" description="Helical" evidence="55">
    <location>
        <begin position="2934"/>
        <end position="2952"/>
    </location>
</feature>
<feature type="binding site" evidence="49">
    <location>
        <begin position="5507"/>
        <end position="5513"/>
    </location>
    <ligand>
        <name>S-adenosyl-L-methionine</name>
        <dbReference type="ChEBI" id="CHEBI:59789"/>
    </ligand>
</feature>
<dbReference type="InterPro" id="IPR017896">
    <property type="entry name" value="4Fe4S_Fe-S-bd"/>
</dbReference>
<evidence type="ECO:0000259" key="75">
    <source>
        <dbReference type="PROSITE" id="PS51992"/>
    </source>
</evidence>
<dbReference type="InterPro" id="IPR043472">
    <property type="entry name" value="Macro_dom-like"/>
</dbReference>
<evidence type="ECO:0000256" key="29">
    <source>
        <dbReference type="ARBA" id="ARBA00022884"/>
    </source>
</evidence>
<evidence type="ECO:0000256" key="38">
    <source>
        <dbReference type="ARBA" id="ARBA00043918"/>
    </source>
</evidence>
<dbReference type="InterPro" id="IPR043611">
    <property type="entry name" value="CoV_NSP3_C"/>
</dbReference>